<dbReference type="AlphaFoldDB" id="A0A6A7RS56"/>
<dbReference type="InterPro" id="IPR022749">
    <property type="entry name" value="D12N6_MeTrfase_N"/>
</dbReference>
<dbReference type="GO" id="GO:0009007">
    <property type="term" value="F:site-specific DNA-methyltransferase (adenine-specific) activity"/>
    <property type="evidence" value="ECO:0007669"/>
    <property type="project" value="UniProtKB-EC"/>
</dbReference>
<dbReference type="Gene3D" id="3.40.50.150">
    <property type="entry name" value="Vaccinia Virus protein VP39"/>
    <property type="match status" value="1"/>
</dbReference>
<keyword evidence="5" id="KW-0949">S-adenosyl-L-methionine</keyword>
<accession>A0A6A7RS56</accession>
<evidence type="ECO:0000256" key="7">
    <source>
        <dbReference type="ARBA" id="ARBA00047942"/>
    </source>
</evidence>
<evidence type="ECO:0000313" key="10">
    <source>
        <dbReference type="EMBL" id="MQM30414.1"/>
    </source>
</evidence>
<dbReference type="PANTHER" id="PTHR42998:SF1">
    <property type="entry name" value="TYPE I RESTRICTION ENZYME HINDI METHYLASE SUBUNIT"/>
    <property type="match status" value="1"/>
</dbReference>
<evidence type="ECO:0000313" key="11">
    <source>
        <dbReference type="Proteomes" id="UP000342300"/>
    </source>
</evidence>
<keyword evidence="3 10" id="KW-0489">Methyltransferase</keyword>
<evidence type="ECO:0000256" key="5">
    <source>
        <dbReference type="ARBA" id="ARBA00022691"/>
    </source>
</evidence>
<dbReference type="PANTHER" id="PTHR42998">
    <property type="entry name" value="TYPE I RESTRICTION ENZYME HINDVIIP M PROTEIN-RELATED"/>
    <property type="match status" value="1"/>
</dbReference>
<dbReference type="GO" id="GO:0009307">
    <property type="term" value="P:DNA restriction-modification system"/>
    <property type="evidence" value="ECO:0007669"/>
    <property type="project" value="UniProtKB-KW"/>
</dbReference>
<comment type="similarity">
    <text evidence="1">Belongs to the N(4)/N(6)-methyltransferase family.</text>
</comment>
<evidence type="ECO:0000256" key="6">
    <source>
        <dbReference type="ARBA" id="ARBA00022747"/>
    </source>
</evidence>
<comment type="catalytic activity">
    <reaction evidence="7">
        <text>a 2'-deoxyadenosine in DNA + S-adenosyl-L-methionine = an N(6)-methyl-2'-deoxyadenosine in DNA + S-adenosyl-L-homocysteine + H(+)</text>
        <dbReference type="Rhea" id="RHEA:15197"/>
        <dbReference type="Rhea" id="RHEA-COMP:12418"/>
        <dbReference type="Rhea" id="RHEA-COMP:12419"/>
        <dbReference type="ChEBI" id="CHEBI:15378"/>
        <dbReference type="ChEBI" id="CHEBI:57856"/>
        <dbReference type="ChEBI" id="CHEBI:59789"/>
        <dbReference type="ChEBI" id="CHEBI:90615"/>
        <dbReference type="ChEBI" id="CHEBI:90616"/>
        <dbReference type="EC" id="2.1.1.72"/>
    </reaction>
</comment>
<dbReference type="PRINTS" id="PR00507">
    <property type="entry name" value="N12N6MTFRASE"/>
</dbReference>
<evidence type="ECO:0000256" key="2">
    <source>
        <dbReference type="ARBA" id="ARBA00011900"/>
    </source>
</evidence>
<dbReference type="SUPFAM" id="SSF53335">
    <property type="entry name" value="S-adenosyl-L-methionine-dependent methyltransferases"/>
    <property type="match status" value="1"/>
</dbReference>
<name>A0A6A7RS56_9PROT</name>
<dbReference type="Pfam" id="PF12161">
    <property type="entry name" value="HsdM_N"/>
    <property type="match status" value="1"/>
</dbReference>
<evidence type="ECO:0000259" key="8">
    <source>
        <dbReference type="Pfam" id="PF02384"/>
    </source>
</evidence>
<sequence length="795" mass="87971">MRPSTCCRSATIDSSHLISNRYGTADRCPVRTTRRQASGIDKKPVQDYEELKQLEDDLWEAADQLRANSRLTASEYAMPVLGLIFLRHATTRFNALLPTVEQGIPARASGALREERVRLGFQGKAAIYLPETARYDYLAALPASTNVGEAIRDAMMAIEESVTDQNGNKLLAGALPKDYLGLERELLAELLKIFNSPLLASARGDVFGRIYEYFLNQFAQSGAQEGGEFFTPPSLVRMIVNVIEPDHGTVLDPACGSAGMFVQTGHFIEDARHRSMQEVDITFYGQEKADLNSKLARMNLAVHGLEGNIRIGNTFYEDHHQLLGKCDFVMANPPFNVDGVQVARIKGQVGEQQTGRLPFGLPGTTSKSRKKEAGETISNANSLWIQYFYSYLNASGRAGFVMASSASDAGNKDREIRQKLVESGHVDVMISIGTKFFYTRSLPCTLWFFDRGKPADLLDSVLMIDARNVYTVVSARSHVFTDEQLANLSAITWLYRGENEKFVELLGRYQREVGDWLSTMRERFAADSNKVRALAAVLADFGKVTADAAAVAAVREKLGDEHCLTDDLLAGFREELAGLEAQADAWQATLQVALDAPDTLLPDIQSYPPNSSFATRKALQARLETVNPQVKAALAALEARHKAWLKLLESAEKQLRARQWARFAGETAREARKALLPRDVKKREKLTARDLALEACKRASYFIAQGHWLLGRFPNGWYDDVPGLCKVVSQAEIAANDWSLTPGRYVGSAAAILDDDEGEGFRMRMKEIHGELAELNETAVVLAAKIQAAALELFE</sequence>
<dbReference type="EC" id="2.1.1.72" evidence="2"/>
<dbReference type="InterPro" id="IPR029063">
    <property type="entry name" value="SAM-dependent_MTases_sf"/>
</dbReference>
<dbReference type="GO" id="GO:0003677">
    <property type="term" value="F:DNA binding"/>
    <property type="evidence" value="ECO:0007669"/>
    <property type="project" value="InterPro"/>
</dbReference>
<comment type="caution">
    <text evidence="10">The sequence shown here is derived from an EMBL/GenBank/DDBJ whole genome shotgun (WGS) entry which is preliminary data.</text>
</comment>
<keyword evidence="6" id="KW-0680">Restriction system</keyword>
<dbReference type="EMBL" id="PDHS01000163">
    <property type="protein sequence ID" value="MQM30414.1"/>
    <property type="molecule type" value="Genomic_DNA"/>
</dbReference>
<dbReference type="GO" id="GO:0008170">
    <property type="term" value="F:N-methyltransferase activity"/>
    <property type="evidence" value="ECO:0007669"/>
    <property type="project" value="InterPro"/>
</dbReference>
<evidence type="ECO:0000256" key="4">
    <source>
        <dbReference type="ARBA" id="ARBA00022679"/>
    </source>
</evidence>
<keyword evidence="4 10" id="KW-0808">Transferase</keyword>
<dbReference type="InterPro" id="IPR003356">
    <property type="entry name" value="DNA_methylase_A-5"/>
</dbReference>
<gene>
    <name evidence="10" type="ORF">CRU78_07680</name>
</gene>
<protein>
    <recommendedName>
        <fullName evidence="2">site-specific DNA-methyltransferase (adenine-specific)</fullName>
        <ecNumber evidence="2">2.1.1.72</ecNumber>
    </recommendedName>
</protein>
<proteinExistence type="inferred from homology"/>
<dbReference type="GO" id="GO:0032259">
    <property type="term" value="P:methylation"/>
    <property type="evidence" value="ECO:0007669"/>
    <property type="project" value="UniProtKB-KW"/>
</dbReference>
<organism evidence="10 11">
    <name type="scientific">Candidatus Accumulibacter phosphatis</name>
    <dbReference type="NCBI Taxonomy" id="327160"/>
    <lineage>
        <taxon>Bacteria</taxon>
        <taxon>Pseudomonadati</taxon>
        <taxon>Pseudomonadota</taxon>
        <taxon>Betaproteobacteria</taxon>
        <taxon>Candidatus Accumulibacter</taxon>
    </lineage>
</organism>
<feature type="domain" description="DNA methylase adenine-specific" evidence="8">
    <location>
        <begin position="204"/>
        <end position="490"/>
    </location>
</feature>
<dbReference type="InterPro" id="IPR038333">
    <property type="entry name" value="T1MK-like_N_sf"/>
</dbReference>
<reference evidence="10 11" key="1">
    <citation type="submission" date="2017-09" db="EMBL/GenBank/DDBJ databases">
        <title>Metagenomic Analysis Reveals Denitrifying Candidatus Accumulibacter and Flanking Population as a Source of N2O.</title>
        <authorList>
            <person name="Gao H."/>
            <person name="Mao Y."/>
            <person name="Zhao X."/>
            <person name="Liu W.-T."/>
            <person name="Zhang T."/>
            <person name="Wells G."/>
        </authorList>
    </citation>
    <scope>NUCLEOTIDE SEQUENCE [LARGE SCALE GENOMIC DNA]</scope>
    <source>
        <strain evidence="10">CANDO_2_IC</strain>
    </source>
</reference>
<evidence type="ECO:0000256" key="3">
    <source>
        <dbReference type="ARBA" id="ARBA00022603"/>
    </source>
</evidence>
<dbReference type="InterPro" id="IPR052916">
    <property type="entry name" value="Type-I_RE_MTase_Subunit"/>
</dbReference>
<evidence type="ECO:0000259" key="9">
    <source>
        <dbReference type="Pfam" id="PF12161"/>
    </source>
</evidence>
<dbReference type="Gene3D" id="1.20.1260.30">
    <property type="match status" value="1"/>
</dbReference>
<dbReference type="Proteomes" id="UP000342300">
    <property type="component" value="Unassembled WGS sequence"/>
</dbReference>
<dbReference type="Pfam" id="PF02384">
    <property type="entry name" value="N6_Mtase"/>
    <property type="match status" value="1"/>
</dbReference>
<feature type="domain" description="N6 adenine-specific DNA methyltransferase N-terminal" evidence="9">
    <location>
        <begin position="54"/>
        <end position="191"/>
    </location>
</feature>
<evidence type="ECO:0000256" key="1">
    <source>
        <dbReference type="ARBA" id="ARBA00006594"/>
    </source>
</evidence>